<feature type="compositionally biased region" description="Pro residues" evidence="8">
    <location>
        <begin position="41"/>
        <end position="52"/>
    </location>
</feature>
<dbReference type="InterPro" id="IPR057927">
    <property type="entry name" value="RAD24-like_helical"/>
</dbReference>
<proteinExistence type="inferred from homology"/>
<protein>
    <recommendedName>
        <fullName evidence="9">Checkpoint protein RAD24-like helical bundle domain-containing protein</fullName>
    </recommendedName>
</protein>
<feature type="compositionally biased region" description="Polar residues" evidence="8">
    <location>
        <begin position="23"/>
        <end position="34"/>
    </location>
</feature>
<reference evidence="10" key="2">
    <citation type="submission" date="2023-01" db="EMBL/GenBank/DDBJ databases">
        <authorList>
            <person name="Petersen C."/>
        </authorList>
    </citation>
    <scope>NUCLEOTIDE SEQUENCE</scope>
    <source>
        <strain evidence="10">IBT 17514</strain>
    </source>
</reference>
<dbReference type="GO" id="GO:0006281">
    <property type="term" value="P:DNA repair"/>
    <property type="evidence" value="ECO:0007669"/>
    <property type="project" value="InterPro"/>
</dbReference>
<dbReference type="Pfam" id="PF03215">
    <property type="entry name" value="Rad17"/>
    <property type="match status" value="1"/>
</dbReference>
<accession>A0AAD6HXE3</accession>
<feature type="region of interest" description="Disordered" evidence="8">
    <location>
        <begin position="1"/>
        <end position="85"/>
    </location>
</feature>
<keyword evidence="7" id="KW-0131">Cell cycle</keyword>
<keyword evidence="3" id="KW-0547">Nucleotide-binding</keyword>
<name>A0AAD6HXE3_9EURO</name>
<evidence type="ECO:0000313" key="11">
    <source>
        <dbReference type="Proteomes" id="UP001215712"/>
    </source>
</evidence>
<evidence type="ECO:0000259" key="9">
    <source>
        <dbReference type="Pfam" id="PF25812"/>
    </source>
</evidence>
<dbReference type="GO" id="GO:0003682">
    <property type="term" value="F:chromatin binding"/>
    <property type="evidence" value="ECO:0007669"/>
    <property type="project" value="TreeGrafter"/>
</dbReference>
<feature type="compositionally biased region" description="Basic residues" evidence="8">
    <location>
        <begin position="1"/>
        <end position="13"/>
    </location>
</feature>
<comment type="subcellular location">
    <subcellularLocation>
        <location evidence="1">Nucleus</location>
    </subcellularLocation>
</comment>
<dbReference type="Proteomes" id="UP001215712">
    <property type="component" value="Unassembled WGS sequence"/>
</dbReference>
<comment type="caution">
    <text evidence="10">The sequence shown here is derived from an EMBL/GenBank/DDBJ whole genome shotgun (WGS) entry which is preliminary data.</text>
</comment>
<reference evidence="10" key="1">
    <citation type="journal article" date="2023" name="IMA Fungus">
        <title>Comparative genomic study of the Penicillium genus elucidates a diverse pangenome and 15 lateral gene transfer events.</title>
        <authorList>
            <person name="Petersen C."/>
            <person name="Sorensen T."/>
            <person name="Nielsen M.R."/>
            <person name="Sondergaard T.E."/>
            <person name="Sorensen J.L."/>
            <person name="Fitzpatrick D.A."/>
            <person name="Frisvad J.C."/>
            <person name="Nielsen K.L."/>
        </authorList>
    </citation>
    <scope>NUCLEOTIDE SEQUENCE</scope>
    <source>
        <strain evidence="10">IBT 17514</strain>
    </source>
</reference>
<evidence type="ECO:0000256" key="4">
    <source>
        <dbReference type="ARBA" id="ARBA00022763"/>
    </source>
</evidence>
<dbReference type="Gene3D" id="3.40.50.300">
    <property type="entry name" value="P-loop containing nucleotide triphosphate hydrolases"/>
    <property type="match status" value="1"/>
</dbReference>
<comment type="similarity">
    <text evidence="2">Belongs to the rad17/RAD24 family.</text>
</comment>
<dbReference type="EMBL" id="JAQJAN010000001">
    <property type="protein sequence ID" value="KAJ5741125.1"/>
    <property type="molecule type" value="Genomic_DNA"/>
</dbReference>
<evidence type="ECO:0000256" key="3">
    <source>
        <dbReference type="ARBA" id="ARBA00022741"/>
    </source>
</evidence>
<dbReference type="GO" id="GO:0005634">
    <property type="term" value="C:nucleus"/>
    <property type="evidence" value="ECO:0007669"/>
    <property type="project" value="UniProtKB-SubCell"/>
</dbReference>
<keyword evidence="11" id="KW-1185">Reference proteome</keyword>
<gene>
    <name evidence="10" type="ORF">N7493_000997</name>
</gene>
<evidence type="ECO:0000256" key="7">
    <source>
        <dbReference type="ARBA" id="ARBA00023306"/>
    </source>
</evidence>
<dbReference type="AlphaFoldDB" id="A0AAD6HXE3"/>
<dbReference type="InterPro" id="IPR027417">
    <property type="entry name" value="P-loop_NTPase"/>
</dbReference>
<feature type="region of interest" description="Disordered" evidence="8">
    <location>
        <begin position="746"/>
        <end position="785"/>
    </location>
</feature>
<dbReference type="Pfam" id="PF25812">
    <property type="entry name" value="RAD24_helical"/>
    <property type="match status" value="1"/>
</dbReference>
<dbReference type="GO" id="GO:0033314">
    <property type="term" value="P:mitotic DNA replication checkpoint signaling"/>
    <property type="evidence" value="ECO:0007669"/>
    <property type="project" value="TreeGrafter"/>
</dbReference>
<feature type="compositionally biased region" description="Polar residues" evidence="8">
    <location>
        <begin position="129"/>
        <end position="147"/>
    </location>
</feature>
<feature type="region of interest" description="Disordered" evidence="8">
    <location>
        <begin position="129"/>
        <end position="159"/>
    </location>
</feature>
<dbReference type="InterPro" id="IPR004582">
    <property type="entry name" value="Checkpoint_prot_Rad17_Rad24"/>
</dbReference>
<evidence type="ECO:0000256" key="1">
    <source>
        <dbReference type="ARBA" id="ARBA00004123"/>
    </source>
</evidence>
<keyword evidence="5" id="KW-0067">ATP-binding</keyword>
<dbReference type="GO" id="GO:0000077">
    <property type="term" value="P:DNA damage checkpoint signaling"/>
    <property type="evidence" value="ECO:0007669"/>
    <property type="project" value="TreeGrafter"/>
</dbReference>
<sequence>MDHGPPTKRQRRSTRTDQSSKSIATATSKLPSRQKSSAHPPSSPVSPEPSPPKTKTKSLHNFFKPATEGQRWSSQKFETKNTKNAKPVKFKKFEAKRPLSTAETLDVDEIEDDYDSYDEIFTQHIASQSIPSRSTSIASKNVPSSSLPAKPKAPARRAPNKRFIIPVEPQERARSPSQIVDEIDTRPWSQQFAPSNLDELVVHKRKVADVQRWLEDAFAGRCREKLLVLRGPAGSGKTTTVSLLADALGFDIVEWRNPAVSAFTSQDYVSIGAQFEEYLGRGEHFGGLDLKDDKTKSRTRDKRILLVEEFPVLNSTSALSAFRTSIQWYLAAASDHALGAMHPPIVMIVSETMLGSASSISDNFTLHRLLGPVLFTHASTKIIDFNSVAPTYMQKALRLILEKEARKSKRSRIPGPAVLETIAEIGDIRSAVSSLEFLCLKNENSQSGWSGTLTKTKGKKVAKGMTPMEEESLKMISQREASLGIFHAVGKIMYNKRLDPSLAPPGTTVLPSPPEYFPEHRRSKVSQVAVDDLADEAGTDITTFICGLHENYPTSCHGSSFTDHLNACIEVLSDSDILSTTRPSRGARGGGAGTGMYLGSGVDKLRQDDMSFQVAARGLLFGLPYPVNRQLKGSDGGRLGDAFRMLYPKSLRLWRKAEEIDGMVDSCMKQMLDPSSNPHLSQTQLTGVSSWRSLRIGHVGGSEQAVTMLSRSEALLYQFPYMAQIQRDRPNSWHLNQFTKIQSIRFDQNENEDEDDPVSPPLSRPRTVGPQQEEKLILSDDDIED</sequence>
<dbReference type="GO" id="GO:0003689">
    <property type="term" value="F:DNA clamp loader activity"/>
    <property type="evidence" value="ECO:0007669"/>
    <property type="project" value="TreeGrafter"/>
</dbReference>
<evidence type="ECO:0000313" key="10">
    <source>
        <dbReference type="EMBL" id="KAJ5741125.1"/>
    </source>
</evidence>
<dbReference type="GO" id="GO:0005524">
    <property type="term" value="F:ATP binding"/>
    <property type="evidence" value="ECO:0007669"/>
    <property type="project" value="UniProtKB-KW"/>
</dbReference>
<evidence type="ECO:0000256" key="5">
    <source>
        <dbReference type="ARBA" id="ARBA00022840"/>
    </source>
</evidence>
<feature type="domain" description="Checkpoint protein RAD24-like helical bundle" evidence="9">
    <location>
        <begin position="480"/>
        <end position="581"/>
    </location>
</feature>
<keyword evidence="6" id="KW-0539">Nucleus</keyword>
<dbReference type="SUPFAM" id="SSF52540">
    <property type="entry name" value="P-loop containing nucleoside triphosphate hydrolases"/>
    <property type="match status" value="1"/>
</dbReference>
<dbReference type="PANTHER" id="PTHR12172:SF0">
    <property type="entry name" value="CELL CYCLE CHECKPOINT PROTEIN RAD17"/>
    <property type="match status" value="1"/>
</dbReference>
<keyword evidence="4" id="KW-0227">DNA damage</keyword>
<evidence type="ECO:0000256" key="2">
    <source>
        <dbReference type="ARBA" id="ARBA00006168"/>
    </source>
</evidence>
<evidence type="ECO:0000256" key="6">
    <source>
        <dbReference type="ARBA" id="ARBA00023242"/>
    </source>
</evidence>
<organism evidence="10 11">
    <name type="scientific">Penicillium malachiteum</name>
    <dbReference type="NCBI Taxonomy" id="1324776"/>
    <lineage>
        <taxon>Eukaryota</taxon>
        <taxon>Fungi</taxon>
        <taxon>Dikarya</taxon>
        <taxon>Ascomycota</taxon>
        <taxon>Pezizomycotina</taxon>
        <taxon>Eurotiomycetes</taxon>
        <taxon>Eurotiomycetidae</taxon>
        <taxon>Eurotiales</taxon>
        <taxon>Aspergillaceae</taxon>
        <taxon>Penicillium</taxon>
    </lineage>
</organism>
<evidence type="ECO:0000256" key="8">
    <source>
        <dbReference type="SAM" id="MobiDB-lite"/>
    </source>
</evidence>
<dbReference type="PANTHER" id="PTHR12172">
    <property type="entry name" value="CELL CYCLE CHECKPOINT PROTEIN RAD17"/>
    <property type="match status" value="1"/>
</dbReference>